<dbReference type="EMBL" id="LABX01000240">
    <property type="protein sequence ID" value="KMO28629.1"/>
    <property type="molecule type" value="Genomic_DNA"/>
</dbReference>
<dbReference type="RefSeq" id="WP_048466862.1">
    <property type="nucleotide sequence ID" value="NZ_LABX01000240.1"/>
</dbReference>
<reference evidence="1 2" key="1">
    <citation type="submission" date="2015-03" db="EMBL/GenBank/DDBJ databases">
        <title>Genome sequencing of Methylobacterium aquaticum DSM16371 type strain.</title>
        <authorList>
            <person name="Chaudhry V."/>
            <person name="Patil P.B."/>
        </authorList>
    </citation>
    <scope>NUCLEOTIDE SEQUENCE [LARGE SCALE GENOMIC DNA]</scope>
    <source>
        <strain evidence="1 2">DSM 16371</strain>
    </source>
</reference>
<dbReference type="PATRIC" id="fig|270351.6.peg.3551"/>
<dbReference type="AlphaFoldDB" id="A0A0J6S4N3"/>
<proteinExistence type="predicted"/>
<accession>A0A0J6S4N3</accession>
<organism evidence="1 2">
    <name type="scientific">Methylobacterium aquaticum</name>
    <dbReference type="NCBI Taxonomy" id="270351"/>
    <lineage>
        <taxon>Bacteria</taxon>
        <taxon>Pseudomonadati</taxon>
        <taxon>Pseudomonadota</taxon>
        <taxon>Alphaproteobacteria</taxon>
        <taxon>Hyphomicrobiales</taxon>
        <taxon>Methylobacteriaceae</taxon>
        <taxon>Methylobacterium</taxon>
    </lineage>
</organism>
<dbReference type="OrthoDB" id="7220707at2"/>
<protein>
    <submittedName>
        <fullName evidence="1">Uncharacterized protein</fullName>
    </submittedName>
</protein>
<name>A0A0J6S4N3_9HYPH</name>
<evidence type="ECO:0000313" key="2">
    <source>
        <dbReference type="Proteomes" id="UP000035929"/>
    </source>
</evidence>
<comment type="caution">
    <text evidence="1">The sequence shown here is derived from an EMBL/GenBank/DDBJ whole genome shotgun (WGS) entry which is preliminary data.</text>
</comment>
<evidence type="ECO:0000313" key="1">
    <source>
        <dbReference type="EMBL" id="KMO28629.1"/>
    </source>
</evidence>
<dbReference type="Proteomes" id="UP000035929">
    <property type="component" value="Unassembled WGS sequence"/>
</dbReference>
<sequence length="84" mass="9135">MSKGLKPTFLVQSFREKGRGLEADPPQTASDEAHALRKVERIAMGKAGAVAIRQDGHPGLGEFEEPVVLKVIGRVPPAFRELPF</sequence>
<gene>
    <name evidence="1" type="ORF">VP06_26890</name>
</gene>